<dbReference type="InterPro" id="IPR001296">
    <property type="entry name" value="Glyco_trans_1"/>
</dbReference>
<dbReference type="Proteomes" id="UP000603200">
    <property type="component" value="Unassembled WGS sequence"/>
</dbReference>
<feature type="transmembrane region" description="Helical" evidence="3">
    <location>
        <begin position="595"/>
        <end position="621"/>
    </location>
</feature>
<dbReference type="InterPro" id="IPR028098">
    <property type="entry name" value="Glyco_trans_4-like_N"/>
</dbReference>
<keyword evidence="2" id="KW-0808">Transferase</keyword>
<evidence type="ECO:0000256" key="3">
    <source>
        <dbReference type="SAM" id="Phobius"/>
    </source>
</evidence>
<dbReference type="CDD" id="cd03801">
    <property type="entry name" value="GT4_PimA-like"/>
    <property type="match status" value="1"/>
</dbReference>
<feature type="transmembrane region" description="Helical" evidence="3">
    <location>
        <begin position="486"/>
        <end position="504"/>
    </location>
</feature>
<keyword evidence="3" id="KW-1133">Transmembrane helix</keyword>
<dbReference type="EMBL" id="BOMN01000139">
    <property type="protein sequence ID" value="GIE26221.1"/>
    <property type="molecule type" value="Genomic_DNA"/>
</dbReference>
<evidence type="ECO:0000259" key="5">
    <source>
        <dbReference type="Pfam" id="PF13439"/>
    </source>
</evidence>
<dbReference type="PANTHER" id="PTHR45947">
    <property type="entry name" value="SULFOQUINOVOSYL TRANSFERASE SQD2"/>
    <property type="match status" value="1"/>
</dbReference>
<gene>
    <name evidence="6" type="ORF">Ahu01nite_093230</name>
</gene>
<evidence type="ECO:0000259" key="4">
    <source>
        <dbReference type="Pfam" id="PF00534"/>
    </source>
</evidence>
<dbReference type="Pfam" id="PF13439">
    <property type="entry name" value="Glyco_transf_4"/>
    <property type="match status" value="1"/>
</dbReference>
<keyword evidence="3" id="KW-0812">Transmembrane</keyword>
<feature type="transmembrane region" description="Helical" evidence="3">
    <location>
        <begin position="659"/>
        <end position="678"/>
    </location>
</feature>
<evidence type="ECO:0008006" key="8">
    <source>
        <dbReference type="Google" id="ProtNLM"/>
    </source>
</evidence>
<dbReference type="InterPro" id="IPR050194">
    <property type="entry name" value="Glycosyltransferase_grp1"/>
</dbReference>
<feature type="transmembrane region" description="Helical" evidence="3">
    <location>
        <begin position="729"/>
        <end position="748"/>
    </location>
</feature>
<feature type="transmembrane region" description="Helical" evidence="3">
    <location>
        <begin position="760"/>
        <end position="787"/>
    </location>
</feature>
<keyword evidence="1" id="KW-0328">Glycosyltransferase</keyword>
<feature type="transmembrane region" description="Helical" evidence="3">
    <location>
        <begin position="525"/>
        <end position="548"/>
    </location>
</feature>
<keyword evidence="3" id="KW-0472">Membrane</keyword>
<accession>A0ABQ4A5V5</accession>
<dbReference type="Pfam" id="PF00534">
    <property type="entry name" value="Glycos_transf_1"/>
    <property type="match status" value="1"/>
</dbReference>
<dbReference type="Gene3D" id="3.40.50.2000">
    <property type="entry name" value="Glycogen Phosphorylase B"/>
    <property type="match status" value="2"/>
</dbReference>
<evidence type="ECO:0000313" key="6">
    <source>
        <dbReference type="EMBL" id="GIE26221.1"/>
    </source>
</evidence>
<keyword evidence="7" id="KW-1185">Reference proteome</keyword>
<evidence type="ECO:0000256" key="2">
    <source>
        <dbReference type="ARBA" id="ARBA00022679"/>
    </source>
</evidence>
<dbReference type="PANTHER" id="PTHR45947:SF3">
    <property type="entry name" value="SULFOQUINOVOSYL TRANSFERASE SQD2"/>
    <property type="match status" value="1"/>
</dbReference>
<dbReference type="SUPFAM" id="SSF53756">
    <property type="entry name" value="UDP-Glycosyltransferase/glycogen phosphorylase"/>
    <property type="match status" value="1"/>
</dbReference>
<proteinExistence type="predicted"/>
<reference evidence="6 7" key="1">
    <citation type="submission" date="2021-01" db="EMBL/GenBank/DDBJ databases">
        <title>Whole genome shotgun sequence of Actinoplanes humidus NBRC 14915.</title>
        <authorList>
            <person name="Komaki H."/>
            <person name="Tamura T."/>
        </authorList>
    </citation>
    <scope>NUCLEOTIDE SEQUENCE [LARGE SCALE GENOMIC DNA]</scope>
    <source>
        <strain evidence="6 7">NBRC 14915</strain>
    </source>
</reference>
<feature type="transmembrane region" description="Helical" evidence="3">
    <location>
        <begin position="818"/>
        <end position="837"/>
    </location>
</feature>
<feature type="domain" description="Glycosyl transferase family 1" evidence="4">
    <location>
        <begin position="234"/>
        <end position="388"/>
    </location>
</feature>
<evidence type="ECO:0000313" key="7">
    <source>
        <dbReference type="Proteomes" id="UP000603200"/>
    </source>
</evidence>
<feature type="transmembrane region" description="Helical" evidence="3">
    <location>
        <begin position="794"/>
        <end position="812"/>
    </location>
</feature>
<feature type="domain" description="Glycosyltransferase subfamily 4-like N-terminal" evidence="5">
    <location>
        <begin position="31"/>
        <end position="218"/>
    </location>
</feature>
<feature type="transmembrane region" description="Helical" evidence="3">
    <location>
        <begin position="454"/>
        <end position="474"/>
    </location>
</feature>
<sequence length="870" mass="91701">MSLDVGRPAATVELTTSLRILHVVNMGTTCGGAERLLSDTAAAQRAAGHEVRVLSSDLPGSGTRFNDAAWAQTGRDAHWTARLRGQLNNPAAGVALAEQVLEFQPDVVHLHTVGLLSPAALPVLATTPTVLTVHGAEIYVRGTERFCMPDSCYRRTADGEPRLTVRGRLVALATALLAGRAWRRGLRVVDVVLAPSRYLATLASRDLGRTRVVPNGYTPSHPGVVPEQTAPHHPRLLFAGRLEQFKGPQVALAAMPAILTRHPDARLTISGSGPMEQTLKEYVRDHDLAAHVELTGWLAPGELQRRYAEADVVLVPSVWPEAFGLTALEAFAVGTPVVASAVGGLPDLVRVGETGALVPPGDAAALAAAVSDLLDDEPRRRLLGRGARALHAGLTLDRHLTTVHESYGDAIAAHHAQRRPAGAHRAVAAGQGPAARLAGFVRETMADSLLRNSALLLLSTVVLAGGGFLFWRVVTHLLTTPEVGRASALISASTLVVNLALLGLNNSLIRYLGEWSDRARTVNTALTVVAIAALLGALVFVVALPSLAPGLVGVEHPGRSLAFIALCVTGAVGLCYDNVFVALRRSDYVLVRNVLVVILRLGLPLLLAGSAAFGIFGAYWLAPAIALPLYFAAAHRLGLSARVALGAERLRAMWRYSAANYMATAILMTPSLLMPVMVAHRIGPGPAAKYYIASLIAGVLVFVPQATARSFFAEVSHDRGSLRAHLSRVVTVTTALQGPVLAVIILAGKPLLRLFGPDYVPAYPVLVLLALTLALSSVGFIGSTLLLVAGRTKLLCQLSAAAYAVSLIGAYLLAGQGLVWIGAALLTGEVVLTIGYLRIIAVELRTAPIVDNTPTTQPAVPRPAERTSIS</sequence>
<feature type="transmembrane region" description="Helical" evidence="3">
    <location>
        <begin position="560"/>
        <end position="583"/>
    </location>
</feature>
<organism evidence="6 7">
    <name type="scientific">Winogradskya humida</name>
    <dbReference type="NCBI Taxonomy" id="113566"/>
    <lineage>
        <taxon>Bacteria</taxon>
        <taxon>Bacillati</taxon>
        <taxon>Actinomycetota</taxon>
        <taxon>Actinomycetes</taxon>
        <taxon>Micromonosporales</taxon>
        <taxon>Micromonosporaceae</taxon>
        <taxon>Winogradskya</taxon>
    </lineage>
</organism>
<feature type="transmembrane region" description="Helical" evidence="3">
    <location>
        <begin position="690"/>
        <end position="708"/>
    </location>
</feature>
<evidence type="ECO:0000256" key="1">
    <source>
        <dbReference type="ARBA" id="ARBA00022676"/>
    </source>
</evidence>
<protein>
    <recommendedName>
        <fullName evidence="8">Glycosyltransferase involved in cell wall biosynthesis</fullName>
    </recommendedName>
</protein>
<feature type="transmembrane region" description="Helical" evidence="3">
    <location>
        <begin position="627"/>
        <end position="647"/>
    </location>
</feature>
<dbReference type="RefSeq" id="WP_203843126.1">
    <property type="nucleotide sequence ID" value="NZ_BAAATV010000018.1"/>
</dbReference>
<name>A0ABQ4A5V5_9ACTN</name>
<comment type="caution">
    <text evidence="6">The sequence shown here is derived from an EMBL/GenBank/DDBJ whole genome shotgun (WGS) entry which is preliminary data.</text>
</comment>